<gene>
    <name evidence="1" type="ORF">FE246_08710</name>
</gene>
<reference evidence="1 2" key="1">
    <citation type="submission" date="2019-05" db="EMBL/GenBank/DDBJ databases">
        <title>Arcobacter cibarius and Arcobacter thereius providing challenges in identification an antibiotic susceptibility and Quinolone resistance.</title>
        <authorList>
            <person name="Busch A."/>
            <person name="Hanel I."/>
            <person name="Hotzel H."/>
            <person name="Tomaso H."/>
        </authorList>
    </citation>
    <scope>NUCLEOTIDE SEQUENCE [LARGE SCALE GENOMIC DNA]</scope>
    <source>
        <strain evidence="1 2">17CS1191_2</strain>
    </source>
</reference>
<accession>A0A5R9H8U6</accession>
<protein>
    <submittedName>
        <fullName evidence="1">Uncharacterized protein</fullName>
    </submittedName>
</protein>
<dbReference type="RefSeq" id="WP_138139993.1">
    <property type="nucleotide sequence ID" value="NZ_VBUF01000005.1"/>
</dbReference>
<dbReference type="AlphaFoldDB" id="A0A5R9H8U6"/>
<evidence type="ECO:0000313" key="2">
    <source>
        <dbReference type="Proteomes" id="UP000308001"/>
    </source>
</evidence>
<organism evidence="1 2">
    <name type="scientific">Aliarcobacter thereius</name>
    <dbReference type="NCBI Taxonomy" id="544718"/>
    <lineage>
        <taxon>Bacteria</taxon>
        <taxon>Pseudomonadati</taxon>
        <taxon>Campylobacterota</taxon>
        <taxon>Epsilonproteobacteria</taxon>
        <taxon>Campylobacterales</taxon>
        <taxon>Arcobacteraceae</taxon>
        <taxon>Aliarcobacter</taxon>
    </lineage>
</organism>
<comment type="caution">
    <text evidence="1">The sequence shown here is derived from an EMBL/GenBank/DDBJ whole genome shotgun (WGS) entry which is preliminary data.</text>
</comment>
<name>A0A5R9H8U6_9BACT</name>
<evidence type="ECO:0000313" key="1">
    <source>
        <dbReference type="EMBL" id="TLS71035.1"/>
    </source>
</evidence>
<dbReference type="EMBL" id="VBUF01000005">
    <property type="protein sequence ID" value="TLS71035.1"/>
    <property type="molecule type" value="Genomic_DNA"/>
</dbReference>
<dbReference type="Proteomes" id="UP000308001">
    <property type="component" value="Unassembled WGS sequence"/>
</dbReference>
<sequence>MILDSLICKFKKENEYIIMNTGMKLSKIKYGIKILIDEEKIKNNKLEYISEKLDNFAKSLLMLKIDKYYYACSMELDYIKFVKGLEKNNWFGINFEYIKIENILKISLQEFYKDEYRNNLRIILENWISNGEKSFIIKEDKEIPIIIEAYNEDFNSEKSRVIFSNFLVDNIKLPFKKGMIKLINEDDSFLEIYFHEINNTLKFSSKSFLKDILLNIFSKEKVGDILLRQNIDTISYETILNCFSIFQYIINFRNDNDKIEEIKQIDLLKIKKGIRKTNCTFIVRGHWRNYNNELIWINPFFKGKGKINQKVHKLQKKLYSSF</sequence>
<proteinExistence type="predicted"/>